<dbReference type="KEGG" id="marz:MARA_09050"/>
<name>A0A7I7RSC0_9MYCO</name>
<dbReference type="InterPro" id="IPR050407">
    <property type="entry name" value="Geranylgeranyl_reductase"/>
</dbReference>
<dbReference type="AlphaFoldDB" id="A0A7I7RSC0"/>
<sequence>MQIAIVGAGPTGLYLATTLARRGHRVAVVDRDPGPPRSGPWRRRGVMQFEHAHTFRGPVVDLLREDMPDFLDRLVSAGASIPTMPDGRPAALLCRRSTFEATMREVAAERPGIDLVTGHVDRTIDDGARVRGVQVDGRRVTADLVLDASGRASRFSAGIRPRAIGEPCGVAYVTRQYRRRRGADHPPTNSPIGLSLAFARYFAVAFLHDARTFSITIAHDGRDPRVRALRHAHVFESVVRRIPRLREWIDGAASEPMTPVLPGGRLHNGYRGQCDEHGALAAPGMISVGDAVCTTTPLAGRGVTLALAQASRLTAIIDHHGADVDSAAMEFDSWCTSAIRPWFDDHRHADADRLRRWAGGDVDLTRPLPSDLIVAAGAVDDRVRRGAEPYARMDALPDTLAAVEPLARSVYASGWRPPVADGPVDLGELCDASVAA</sequence>
<dbReference type="PANTHER" id="PTHR42685:SF4">
    <property type="entry name" value="GERANYLGERANYL DIPHOSPHATE REDUCTASE, CHLOROPLASTIC"/>
    <property type="match status" value="1"/>
</dbReference>
<evidence type="ECO:0000313" key="2">
    <source>
        <dbReference type="EMBL" id="BBY47437.1"/>
    </source>
</evidence>
<geneLocation type="plasmid" evidence="3">
    <name>pjcm18538 dna</name>
</geneLocation>
<protein>
    <recommendedName>
        <fullName evidence="1">FAD/NAD(P)-binding domain-containing protein</fullName>
    </recommendedName>
</protein>
<dbReference type="InterPro" id="IPR036188">
    <property type="entry name" value="FAD/NAD-bd_sf"/>
</dbReference>
<dbReference type="GO" id="GO:0016491">
    <property type="term" value="F:oxidoreductase activity"/>
    <property type="evidence" value="ECO:0007669"/>
    <property type="project" value="InterPro"/>
</dbReference>
<dbReference type="Proteomes" id="UP000467428">
    <property type="component" value="Chromosome"/>
</dbReference>
<dbReference type="Gene3D" id="3.50.50.60">
    <property type="entry name" value="FAD/NAD(P)-binding domain"/>
    <property type="match status" value="1"/>
</dbReference>
<dbReference type="EMBL" id="AP022593">
    <property type="protein sequence ID" value="BBY47437.1"/>
    <property type="molecule type" value="Genomic_DNA"/>
</dbReference>
<feature type="domain" description="FAD/NAD(P)-binding" evidence="1">
    <location>
        <begin position="1"/>
        <end position="155"/>
    </location>
</feature>
<reference evidence="2 3" key="1">
    <citation type="journal article" date="2019" name="Emerg. Microbes Infect.">
        <title>Comprehensive subspecies identification of 175 nontuberculous mycobacteria species based on 7547 genomic profiles.</title>
        <authorList>
            <person name="Matsumoto Y."/>
            <person name="Kinjo T."/>
            <person name="Motooka D."/>
            <person name="Nabeya D."/>
            <person name="Jung N."/>
            <person name="Uechi K."/>
            <person name="Horii T."/>
            <person name="Iida T."/>
            <person name="Fujita J."/>
            <person name="Nakamura S."/>
        </authorList>
    </citation>
    <scope>NUCLEOTIDE SEQUENCE [LARGE SCALE GENOMIC DNA]</scope>
    <source>
        <strain evidence="2 3">JCM 18538</strain>
    </source>
</reference>
<proteinExistence type="predicted"/>
<dbReference type="PANTHER" id="PTHR42685">
    <property type="entry name" value="GERANYLGERANYL DIPHOSPHATE REDUCTASE"/>
    <property type="match status" value="1"/>
</dbReference>
<organism evidence="2 3">
    <name type="scientific">Mycolicibacterium arabiense</name>
    <dbReference type="NCBI Taxonomy" id="1286181"/>
    <lineage>
        <taxon>Bacteria</taxon>
        <taxon>Bacillati</taxon>
        <taxon>Actinomycetota</taxon>
        <taxon>Actinomycetes</taxon>
        <taxon>Mycobacteriales</taxon>
        <taxon>Mycobacteriaceae</taxon>
        <taxon>Mycolicibacterium</taxon>
    </lineage>
</organism>
<dbReference type="SUPFAM" id="SSF51905">
    <property type="entry name" value="FAD/NAD(P)-binding domain"/>
    <property type="match status" value="1"/>
</dbReference>
<dbReference type="RefSeq" id="WP_163917368.1">
    <property type="nucleotide sequence ID" value="NZ_AP022593.1"/>
</dbReference>
<dbReference type="InterPro" id="IPR023753">
    <property type="entry name" value="FAD/NAD-binding_dom"/>
</dbReference>
<evidence type="ECO:0000259" key="1">
    <source>
        <dbReference type="Pfam" id="PF07992"/>
    </source>
</evidence>
<keyword evidence="3" id="KW-1185">Reference proteome</keyword>
<gene>
    <name evidence="2" type="ORF">MARA_09050</name>
</gene>
<accession>A0A7I7RSC0</accession>
<evidence type="ECO:0000313" key="3">
    <source>
        <dbReference type="Proteomes" id="UP000467428"/>
    </source>
</evidence>
<dbReference type="Pfam" id="PF07992">
    <property type="entry name" value="Pyr_redox_2"/>
    <property type="match status" value="1"/>
</dbReference>
<dbReference type="PRINTS" id="PR00420">
    <property type="entry name" value="RNGMNOXGNASE"/>
</dbReference>